<dbReference type="CDD" id="cd06257">
    <property type="entry name" value="DnaJ"/>
    <property type="match status" value="1"/>
</dbReference>
<reference evidence="3 4" key="1">
    <citation type="submission" date="2013-07" db="EMBL/GenBank/DDBJ databases">
        <authorList>
            <person name="Stoco P.H."/>
            <person name="Wagner G."/>
            <person name="Gerber A."/>
            <person name="Zaha A."/>
            <person name="Thompson C."/>
            <person name="Bartholomeu D.C."/>
            <person name="Luckemeyer D.D."/>
            <person name="Bahia D."/>
            <person name="Loreto E."/>
            <person name="Prestes E.B."/>
            <person name="Lima F.M."/>
            <person name="Rodrigues-Luiz G."/>
            <person name="Vallejo G.A."/>
            <person name="Filho J.F."/>
            <person name="Monteiro K.M."/>
            <person name="Tyler K.M."/>
            <person name="de Almeida L.G."/>
            <person name="Ortiz M.F."/>
            <person name="Siervo M.A."/>
            <person name="de Moraes M.H."/>
            <person name="Cunha O.L."/>
            <person name="Mendonca-Neto R."/>
            <person name="Silva R."/>
            <person name="Teixeira S.M."/>
            <person name="Murta S.M."/>
            <person name="Sincero T.C."/>
            <person name="Mendes T.A."/>
            <person name="Urmenyi T.P."/>
            <person name="Silva V.G."/>
            <person name="da Rocha W.D."/>
            <person name="Andersson B."/>
            <person name="Romanha A.J."/>
            <person name="Steindel M."/>
            <person name="de Vasconcelos A.T."/>
            <person name="Grisard E.C."/>
        </authorList>
    </citation>
    <scope>NUCLEOTIDE SEQUENCE [LARGE SCALE GENOMIC DNA]</scope>
    <source>
        <strain evidence="3 4">SC58</strain>
    </source>
</reference>
<keyword evidence="2" id="KW-0812">Transmembrane</keyword>
<feature type="region of interest" description="Disordered" evidence="1">
    <location>
        <begin position="96"/>
        <end position="136"/>
    </location>
</feature>
<dbReference type="Proteomes" id="UP000031737">
    <property type="component" value="Unassembled WGS sequence"/>
</dbReference>
<comment type="caution">
    <text evidence="3">The sequence shown here is derived from an EMBL/GenBank/DDBJ whole genome shotgun (WGS) entry which is preliminary data.</text>
</comment>
<dbReference type="OrthoDB" id="248657at2759"/>
<feature type="compositionally biased region" description="Basic and acidic residues" evidence="1">
    <location>
        <begin position="161"/>
        <end position="178"/>
    </location>
</feature>
<dbReference type="InterPro" id="IPR036869">
    <property type="entry name" value="J_dom_sf"/>
</dbReference>
<dbReference type="EMBL" id="AUPL01006648">
    <property type="protein sequence ID" value="ESL05693.1"/>
    <property type="molecule type" value="Genomic_DNA"/>
</dbReference>
<dbReference type="VEuPathDB" id="TriTrypDB:TRSC58_06648"/>
<dbReference type="InterPro" id="IPR001623">
    <property type="entry name" value="DnaJ_domain"/>
</dbReference>
<feature type="transmembrane region" description="Helical" evidence="2">
    <location>
        <begin position="318"/>
        <end position="338"/>
    </location>
</feature>
<dbReference type="AlphaFoldDB" id="A0A061ISB6"/>
<protein>
    <recommendedName>
        <fullName evidence="5">J domain-containing protein</fullName>
    </recommendedName>
</protein>
<gene>
    <name evidence="3" type="ORF">TRSC58_06648</name>
</gene>
<dbReference type="SUPFAM" id="SSF46565">
    <property type="entry name" value="Chaperone J-domain"/>
    <property type="match status" value="1"/>
</dbReference>
<evidence type="ECO:0008006" key="5">
    <source>
        <dbReference type="Google" id="ProtNLM"/>
    </source>
</evidence>
<keyword evidence="2" id="KW-1133">Transmembrane helix</keyword>
<evidence type="ECO:0000256" key="1">
    <source>
        <dbReference type="SAM" id="MobiDB-lite"/>
    </source>
</evidence>
<accession>A0A061ISB6</accession>
<proteinExistence type="predicted"/>
<evidence type="ECO:0000313" key="3">
    <source>
        <dbReference type="EMBL" id="ESL05693.1"/>
    </source>
</evidence>
<organism evidence="3 4">
    <name type="scientific">Trypanosoma rangeli SC58</name>
    <dbReference type="NCBI Taxonomy" id="429131"/>
    <lineage>
        <taxon>Eukaryota</taxon>
        <taxon>Discoba</taxon>
        <taxon>Euglenozoa</taxon>
        <taxon>Kinetoplastea</taxon>
        <taxon>Metakinetoplastina</taxon>
        <taxon>Trypanosomatida</taxon>
        <taxon>Trypanosomatidae</taxon>
        <taxon>Trypanosoma</taxon>
        <taxon>Herpetosoma</taxon>
    </lineage>
</organism>
<dbReference type="Gene3D" id="1.10.287.110">
    <property type="entry name" value="DnaJ domain"/>
    <property type="match status" value="1"/>
</dbReference>
<evidence type="ECO:0000256" key="2">
    <source>
        <dbReference type="SAM" id="Phobius"/>
    </source>
</evidence>
<keyword evidence="2" id="KW-0472">Membrane</keyword>
<name>A0A061ISB6_TRYRA</name>
<keyword evidence="4" id="KW-1185">Reference proteome</keyword>
<feature type="region of interest" description="Disordered" evidence="1">
    <location>
        <begin position="161"/>
        <end position="204"/>
    </location>
</feature>
<evidence type="ECO:0000313" key="4">
    <source>
        <dbReference type="Proteomes" id="UP000031737"/>
    </source>
</evidence>
<sequence length="372" mass="40644">MSLRQVRLSCGQCCKHGAFKQAGVFDGCSTAAAIRRVVRVRRVCGEYAVVFGAVRCVSSTHTVSREELRAALRALSLPDDATDSDIKARFQELAKTSHPDVLHGSNPHSSSGAADPQRGGSRNADASQNEATAAENMRRGVDAYRLLRRYSSGERRMILSSFRDSDAHQRAQRVYEGRRRGHSQEPLGGSSGAQSGRGQSKTAQFNTFRERMERMREEAPPWNVADRQRRGARHALSFMFGPQGHSAKAAMDHIFSEYQRTGGLGDGPAGNTRRPQYPPGTFASTSAAFAPEAEAQYMRNRVKAQRAAVVDAAVGSRLVLGVLAFFLLAVACMVYATVSRRRVAQWKYYTTETPATYFISNGVGGEDKESGG</sequence>